<protein>
    <recommendedName>
        <fullName evidence="5">Solute-binding protein family 5 domain-containing protein</fullName>
    </recommendedName>
</protein>
<dbReference type="PANTHER" id="PTHR30290:SF10">
    <property type="entry name" value="PERIPLASMIC OLIGOPEPTIDE-BINDING PROTEIN-RELATED"/>
    <property type="match status" value="1"/>
</dbReference>
<keyword evidence="4" id="KW-0732">Signal</keyword>
<dbReference type="AlphaFoldDB" id="A0A381QDT8"/>
<dbReference type="Gene3D" id="3.10.105.10">
    <property type="entry name" value="Dipeptide-binding Protein, Domain 3"/>
    <property type="match status" value="1"/>
</dbReference>
<evidence type="ECO:0000313" key="6">
    <source>
        <dbReference type="EMBL" id="SUZ76247.1"/>
    </source>
</evidence>
<comment type="subcellular location">
    <subcellularLocation>
        <location evidence="1">Cell envelope</location>
    </subcellularLocation>
</comment>
<dbReference type="InterPro" id="IPR000914">
    <property type="entry name" value="SBP_5_dom"/>
</dbReference>
<evidence type="ECO:0000259" key="5">
    <source>
        <dbReference type="Pfam" id="PF00496"/>
    </source>
</evidence>
<name>A0A381QDT8_9ZZZZ</name>
<dbReference type="PANTHER" id="PTHR30290">
    <property type="entry name" value="PERIPLASMIC BINDING COMPONENT OF ABC TRANSPORTER"/>
    <property type="match status" value="1"/>
</dbReference>
<evidence type="ECO:0000256" key="2">
    <source>
        <dbReference type="ARBA" id="ARBA00005695"/>
    </source>
</evidence>
<proteinExistence type="inferred from homology"/>
<reference evidence="6" key="1">
    <citation type="submission" date="2018-05" db="EMBL/GenBank/DDBJ databases">
        <authorList>
            <person name="Lanie J.A."/>
            <person name="Ng W.-L."/>
            <person name="Kazmierczak K.M."/>
            <person name="Andrzejewski T.M."/>
            <person name="Davidsen T.M."/>
            <person name="Wayne K.J."/>
            <person name="Tettelin H."/>
            <person name="Glass J.I."/>
            <person name="Rusch D."/>
            <person name="Podicherti R."/>
            <person name="Tsui H.-C.T."/>
            <person name="Winkler M.E."/>
        </authorList>
    </citation>
    <scope>NUCLEOTIDE SEQUENCE</scope>
</reference>
<dbReference type="EMBL" id="UINC01001271">
    <property type="protein sequence ID" value="SUZ76247.1"/>
    <property type="molecule type" value="Genomic_DNA"/>
</dbReference>
<gene>
    <name evidence="6" type="ORF">METZ01_LOCUS29101</name>
</gene>
<dbReference type="FunFam" id="3.10.105.10:FF:000001">
    <property type="entry name" value="Oligopeptide ABC transporter, oligopeptide-binding protein"/>
    <property type="match status" value="1"/>
</dbReference>
<organism evidence="6">
    <name type="scientific">marine metagenome</name>
    <dbReference type="NCBI Taxonomy" id="408172"/>
    <lineage>
        <taxon>unclassified sequences</taxon>
        <taxon>metagenomes</taxon>
        <taxon>ecological metagenomes</taxon>
    </lineage>
</organism>
<dbReference type="PIRSF" id="PIRSF002741">
    <property type="entry name" value="MppA"/>
    <property type="match status" value="1"/>
</dbReference>
<dbReference type="GO" id="GO:0030313">
    <property type="term" value="C:cell envelope"/>
    <property type="evidence" value="ECO:0007669"/>
    <property type="project" value="UniProtKB-SubCell"/>
</dbReference>
<dbReference type="InterPro" id="IPR039424">
    <property type="entry name" value="SBP_5"/>
</dbReference>
<dbReference type="FunFam" id="3.90.76.10:FF:000001">
    <property type="entry name" value="Oligopeptide ABC transporter substrate-binding protein"/>
    <property type="match status" value="1"/>
</dbReference>
<dbReference type="GO" id="GO:0042597">
    <property type="term" value="C:periplasmic space"/>
    <property type="evidence" value="ECO:0007669"/>
    <property type="project" value="UniProtKB-ARBA"/>
</dbReference>
<feature type="domain" description="Solute-binding protein family 5" evidence="5">
    <location>
        <begin position="76"/>
        <end position="456"/>
    </location>
</feature>
<sequence>MKKIHIAYLLLMVFLSACGGTESKVDSALADQILYFGNGTEPKDLDPHTVTGVPESHILMALLEGLVMRHPEGLDPLPAVAENWTISEDGKTYIFNLRENAIWSNGDPVTASDFVWAWERMLSPSLGSKYPDMLYDVVNAEKFNKGIITDFAKVGVKSLGTKKLSVKLKNPAPYFLGLLAHYTTRPVHRPTIEKFGEIDTIGSKWTRPGNFIGNGPFTLEDWQLNKVLKVKKNNLYWDANRVRLNGIHFFPVDNATREDLMFRNGQLHVTSTVPLEKIEVYSKQYPELIHIDPYFGTYYLRINVKKAPFDNKLVRKALSLSINRKEIVEKVAKGGQIPAFSFTPPDPNSYYPPTSLNFDPKLAQSLLQEAGVSQEKLPAFEYLYNTSEGHQKLAQAFQQMWKQNLNIDVELANTDWKVYLSRQNIGDYTIARAGWIGDYPDPKTFLDMMVTDRGNNQTGWSNDEYDNLLIEAAQSTSQEERFKHFYKAEKILMDELPIIPIYTYTRVYMLNQDVKGWSPNLLDSHPYQFVYLER</sequence>
<comment type="similarity">
    <text evidence="2">Belongs to the bacterial solute-binding protein 5 family.</text>
</comment>
<evidence type="ECO:0000256" key="4">
    <source>
        <dbReference type="ARBA" id="ARBA00022729"/>
    </source>
</evidence>
<dbReference type="CDD" id="cd08504">
    <property type="entry name" value="PBP2_OppA"/>
    <property type="match status" value="1"/>
</dbReference>
<dbReference type="GO" id="GO:1904680">
    <property type="term" value="F:peptide transmembrane transporter activity"/>
    <property type="evidence" value="ECO:0007669"/>
    <property type="project" value="TreeGrafter"/>
</dbReference>
<evidence type="ECO:0000256" key="1">
    <source>
        <dbReference type="ARBA" id="ARBA00004196"/>
    </source>
</evidence>
<dbReference type="Pfam" id="PF00496">
    <property type="entry name" value="SBP_bac_5"/>
    <property type="match status" value="1"/>
</dbReference>
<accession>A0A381QDT8</accession>
<dbReference type="InterPro" id="IPR030678">
    <property type="entry name" value="Peptide/Ni-bd"/>
</dbReference>
<dbReference type="SUPFAM" id="SSF53850">
    <property type="entry name" value="Periplasmic binding protein-like II"/>
    <property type="match status" value="1"/>
</dbReference>
<dbReference type="PROSITE" id="PS51257">
    <property type="entry name" value="PROKAR_LIPOPROTEIN"/>
    <property type="match status" value="1"/>
</dbReference>
<dbReference type="Gene3D" id="3.40.190.10">
    <property type="entry name" value="Periplasmic binding protein-like II"/>
    <property type="match status" value="1"/>
</dbReference>
<dbReference type="GO" id="GO:0015833">
    <property type="term" value="P:peptide transport"/>
    <property type="evidence" value="ECO:0007669"/>
    <property type="project" value="TreeGrafter"/>
</dbReference>
<keyword evidence="3" id="KW-0813">Transport</keyword>
<dbReference type="GO" id="GO:0043190">
    <property type="term" value="C:ATP-binding cassette (ABC) transporter complex"/>
    <property type="evidence" value="ECO:0007669"/>
    <property type="project" value="InterPro"/>
</dbReference>
<evidence type="ECO:0000256" key="3">
    <source>
        <dbReference type="ARBA" id="ARBA00022448"/>
    </source>
</evidence>
<dbReference type="Gene3D" id="3.90.76.10">
    <property type="entry name" value="Dipeptide-binding Protein, Domain 1"/>
    <property type="match status" value="1"/>
</dbReference>